<protein>
    <submittedName>
        <fullName evidence="9">MFS transporter</fullName>
    </submittedName>
</protein>
<dbReference type="PROSITE" id="PS50850">
    <property type="entry name" value="MFS"/>
    <property type="match status" value="1"/>
</dbReference>
<proteinExistence type="predicted"/>
<feature type="transmembrane region" description="Helical" evidence="7">
    <location>
        <begin position="202"/>
        <end position="222"/>
    </location>
</feature>
<evidence type="ECO:0000256" key="2">
    <source>
        <dbReference type="ARBA" id="ARBA00022448"/>
    </source>
</evidence>
<dbReference type="Proteomes" id="UP000460435">
    <property type="component" value="Unassembled WGS sequence"/>
</dbReference>
<dbReference type="InterPro" id="IPR036259">
    <property type="entry name" value="MFS_trans_sf"/>
</dbReference>
<feature type="transmembrane region" description="Helical" evidence="7">
    <location>
        <begin position="82"/>
        <end position="101"/>
    </location>
</feature>
<name>A0A7K3M487_9ACTN</name>
<dbReference type="Gene3D" id="1.20.1250.20">
    <property type="entry name" value="MFS general substrate transporter like domains"/>
    <property type="match status" value="1"/>
</dbReference>
<dbReference type="SUPFAM" id="SSF103473">
    <property type="entry name" value="MFS general substrate transporter"/>
    <property type="match status" value="1"/>
</dbReference>
<reference evidence="9 10" key="1">
    <citation type="submission" date="2019-11" db="EMBL/GenBank/DDBJ databases">
        <authorList>
            <person name="Li X.-J."/>
            <person name="Feng X.-M."/>
        </authorList>
    </citation>
    <scope>NUCLEOTIDE SEQUENCE [LARGE SCALE GENOMIC DNA]</scope>
    <source>
        <strain evidence="9 10">XMNu-373</strain>
    </source>
</reference>
<feature type="transmembrane region" description="Helical" evidence="7">
    <location>
        <begin position="359"/>
        <end position="385"/>
    </location>
</feature>
<accession>A0A7K3M487</accession>
<dbReference type="GO" id="GO:0022857">
    <property type="term" value="F:transmembrane transporter activity"/>
    <property type="evidence" value="ECO:0007669"/>
    <property type="project" value="InterPro"/>
</dbReference>
<dbReference type="AlphaFoldDB" id="A0A7K3M487"/>
<dbReference type="EMBL" id="WLZY01000004">
    <property type="protein sequence ID" value="NDL58056.1"/>
    <property type="molecule type" value="Genomic_DNA"/>
</dbReference>
<evidence type="ECO:0000256" key="5">
    <source>
        <dbReference type="ARBA" id="ARBA00022989"/>
    </source>
</evidence>
<evidence type="ECO:0000313" key="9">
    <source>
        <dbReference type="EMBL" id="NDL58056.1"/>
    </source>
</evidence>
<dbReference type="RefSeq" id="WP_162450747.1">
    <property type="nucleotide sequence ID" value="NZ_WLZY01000004.1"/>
</dbReference>
<sequence>MTTTAPPRAGLREWIGLAVLALPAMLVIMDLTILHLAVPHLSADLQPSSTQLLWITDIYGFVIAGFLITMGSLGDRIGRRRLLFIGAAAFGAASVLAAYSTTPEMLIVTRALLGVAGATLMPSTLSLIRNMFLDDRQRTTAISIWAMSFMVGGSAGPLVGGALLENFWWGSVFLVGVPVMVILLVIGPFLLPEYRSTNAGRLDLVSALLLLATALPVIYGIKELAKDGWGLLPVAAIVVGIGFGLAFMRRQQTLDDPLIDIKLFRNPAFSVSLAAMTTAVFVMMGLNLFVMQYMQLVHGLSPWRAGLWVLPSTAAGMIGMMLAPMLVRRIRPAFLIASGFALGAVGVSLFTQVEAGGSIAPLIIGASLMAGGFAPAAALGTDLVISATPPERAGAASAVSETSQEFGGALGLAILGSVGVAVYRNNLDSVPAGTPEVAAEASRDTLAGALVTAEQLPAQVAEPLLVAARAAFTQGFHTSAIVGAGLMVIVATFVAVLLRHIRPHDTPGENTEGAGGNAETDVAATLKHSEPAAENLESVPPVELELEVIPGPGERLDSVGPKGTS</sequence>
<dbReference type="GO" id="GO:0005886">
    <property type="term" value="C:plasma membrane"/>
    <property type="evidence" value="ECO:0007669"/>
    <property type="project" value="UniProtKB-SubCell"/>
</dbReference>
<feature type="transmembrane region" description="Helical" evidence="7">
    <location>
        <begin position="334"/>
        <end position="353"/>
    </location>
</feature>
<feature type="transmembrane region" description="Helical" evidence="7">
    <location>
        <begin position="476"/>
        <end position="498"/>
    </location>
</feature>
<keyword evidence="10" id="KW-1185">Reference proteome</keyword>
<gene>
    <name evidence="9" type="ORF">F7O44_13335</name>
</gene>
<feature type="transmembrane region" description="Helical" evidence="7">
    <location>
        <begin position="406"/>
        <end position="423"/>
    </location>
</feature>
<feature type="transmembrane region" description="Helical" evidence="7">
    <location>
        <begin position="305"/>
        <end position="327"/>
    </location>
</feature>
<evidence type="ECO:0000256" key="6">
    <source>
        <dbReference type="ARBA" id="ARBA00023136"/>
    </source>
</evidence>
<dbReference type="PANTHER" id="PTHR42718:SF47">
    <property type="entry name" value="METHYL VIOLOGEN RESISTANCE PROTEIN SMVA"/>
    <property type="match status" value="1"/>
</dbReference>
<feature type="transmembrane region" description="Helical" evidence="7">
    <location>
        <begin position="14"/>
        <end position="38"/>
    </location>
</feature>
<evidence type="ECO:0000313" key="10">
    <source>
        <dbReference type="Proteomes" id="UP000460435"/>
    </source>
</evidence>
<feature type="transmembrane region" description="Helical" evidence="7">
    <location>
        <begin position="167"/>
        <end position="190"/>
    </location>
</feature>
<evidence type="ECO:0000256" key="3">
    <source>
        <dbReference type="ARBA" id="ARBA00022475"/>
    </source>
</evidence>
<feature type="transmembrane region" description="Helical" evidence="7">
    <location>
        <begin position="228"/>
        <end position="248"/>
    </location>
</feature>
<keyword evidence="6 7" id="KW-0472">Membrane</keyword>
<dbReference type="Gene3D" id="1.20.1720.10">
    <property type="entry name" value="Multidrug resistance protein D"/>
    <property type="match status" value="1"/>
</dbReference>
<dbReference type="InterPro" id="IPR020846">
    <property type="entry name" value="MFS_dom"/>
</dbReference>
<feature type="transmembrane region" description="Helical" evidence="7">
    <location>
        <begin position="50"/>
        <end position="70"/>
    </location>
</feature>
<evidence type="ECO:0000256" key="4">
    <source>
        <dbReference type="ARBA" id="ARBA00022692"/>
    </source>
</evidence>
<feature type="transmembrane region" description="Helical" evidence="7">
    <location>
        <begin position="269"/>
        <end position="293"/>
    </location>
</feature>
<comment type="subcellular location">
    <subcellularLocation>
        <location evidence="1">Cell membrane</location>
        <topology evidence="1">Multi-pass membrane protein</topology>
    </subcellularLocation>
</comment>
<dbReference type="CDD" id="cd17321">
    <property type="entry name" value="MFS_MMR_MDR_like"/>
    <property type="match status" value="1"/>
</dbReference>
<feature type="transmembrane region" description="Helical" evidence="7">
    <location>
        <begin position="140"/>
        <end position="161"/>
    </location>
</feature>
<keyword evidence="2" id="KW-0813">Transport</keyword>
<evidence type="ECO:0000256" key="7">
    <source>
        <dbReference type="SAM" id="Phobius"/>
    </source>
</evidence>
<dbReference type="InterPro" id="IPR011701">
    <property type="entry name" value="MFS"/>
</dbReference>
<organism evidence="9 10">
    <name type="scientific">Phytoactinopolyspora mesophila</name>
    <dbReference type="NCBI Taxonomy" id="2650750"/>
    <lineage>
        <taxon>Bacteria</taxon>
        <taxon>Bacillati</taxon>
        <taxon>Actinomycetota</taxon>
        <taxon>Actinomycetes</taxon>
        <taxon>Jiangellales</taxon>
        <taxon>Jiangellaceae</taxon>
        <taxon>Phytoactinopolyspora</taxon>
    </lineage>
</organism>
<feature type="transmembrane region" description="Helical" evidence="7">
    <location>
        <begin position="107"/>
        <end position="128"/>
    </location>
</feature>
<keyword evidence="5 7" id="KW-1133">Transmembrane helix</keyword>
<dbReference type="PANTHER" id="PTHR42718">
    <property type="entry name" value="MAJOR FACILITATOR SUPERFAMILY MULTIDRUG TRANSPORTER MFSC"/>
    <property type="match status" value="1"/>
</dbReference>
<evidence type="ECO:0000259" key="8">
    <source>
        <dbReference type="PROSITE" id="PS50850"/>
    </source>
</evidence>
<keyword evidence="4 7" id="KW-0812">Transmembrane</keyword>
<feature type="domain" description="Major facilitator superfamily (MFS) profile" evidence="8">
    <location>
        <begin position="16"/>
        <end position="502"/>
    </location>
</feature>
<evidence type="ECO:0000256" key="1">
    <source>
        <dbReference type="ARBA" id="ARBA00004651"/>
    </source>
</evidence>
<dbReference type="Pfam" id="PF07690">
    <property type="entry name" value="MFS_1"/>
    <property type="match status" value="1"/>
</dbReference>
<comment type="caution">
    <text evidence="9">The sequence shown here is derived from an EMBL/GenBank/DDBJ whole genome shotgun (WGS) entry which is preliminary data.</text>
</comment>
<keyword evidence="3" id="KW-1003">Cell membrane</keyword>